<keyword evidence="7" id="KW-1185">Reference proteome</keyword>
<evidence type="ECO:0000256" key="2">
    <source>
        <dbReference type="ARBA" id="ARBA00023015"/>
    </source>
</evidence>
<reference evidence="7" key="1">
    <citation type="submission" date="2016-10" db="EMBL/GenBank/DDBJ databases">
        <authorList>
            <person name="Varghese N."/>
            <person name="Submissions S."/>
        </authorList>
    </citation>
    <scope>NUCLEOTIDE SEQUENCE [LARGE SCALE GENOMIC DNA]</scope>
    <source>
        <strain evidence="7">CGMCC 1.10824</strain>
    </source>
</reference>
<name>A0A1G6DCF4_9GAMM</name>
<dbReference type="InterPro" id="IPR005119">
    <property type="entry name" value="LysR_subst-bd"/>
</dbReference>
<dbReference type="CDD" id="cd05466">
    <property type="entry name" value="PBP2_LTTR_substrate"/>
    <property type="match status" value="1"/>
</dbReference>
<dbReference type="PANTHER" id="PTHR30126:SF88">
    <property type="entry name" value="TRANSCRIPTIONAL REGULATOR-RELATED"/>
    <property type="match status" value="1"/>
</dbReference>
<comment type="similarity">
    <text evidence="1">Belongs to the LysR transcriptional regulatory family.</text>
</comment>
<evidence type="ECO:0000313" key="6">
    <source>
        <dbReference type="EMBL" id="SDB42843.1"/>
    </source>
</evidence>
<proteinExistence type="inferred from homology"/>
<dbReference type="Pfam" id="PF00126">
    <property type="entry name" value="HTH_1"/>
    <property type="match status" value="1"/>
</dbReference>
<sequence>MKKGATSSLFYGIDLGEAVFIQKKEAKVARSTIEQWRMFKAVADFGGFQQAADQVHKSQSTVHHAVSKLEDVLGVKLIEVQGRKTSITPAGEQLLRRINYLLAETERLENVAQNLKQGVESRLTIAVDEAFPKEILYQSLVAVSAEFPLVHMEVIETILTGANELLNKGMADIALSPFTLANELSEDICQLEFIAVCGAEHPLAHKTNVTPEDLKHHRQIVLRDSGVESKTDIGWLGSEQRWTVTHLATSIELIRKNLGFAWLPQRSIAELLQYGMLVPIQLQRGATRSSNFYLNFRDAEVLGPVARSFIGNVRYRSSDPD</sequence>
<accession>A0A1G6DCF4</accession>
<protein>
    <submittedName>
        <fullName evidence="6">DNA-binding transcriptional regulator, LysR family</fullName>
    </submittedName>
</protein>
<dbReference type="SUPFAM" id="SSF53850">
    <property type="entry name" value="Periplasmic binding protein-like II"/>
    <property type="match status" value="1"/>
</dbReference>
<evidence type="ECO:0000256" key="4">
    <source>
        <dbReference type="ARBA" id="ARBA00023163"/>
    </source>
</evidence>
<dbReference type="InterPro" id="IPR036390">
    <property type="entry name" value="WH_DNA-bd_sf"/>
</dbReference>
<feature type="domain" description="HTH lysR-type" evidence="5">
    <location>
        <begin position="32"/>
        <end position="88"/>
    </location>
</feature>
<keyword evidence="2" id="KW-0805">Transcription regulation</keyword>
<keyword evidence="4" id="KW-0804">Transcription</keyword>
<evidence type="ECO:0000313" key="7">
    <source>
        <dbReference type="Proteomes" id="UP000199626"/>
    </source>
</evidence>
<dbReference type="Gene3D" id="3.40.190.290">
    <property type="match status" value="1"/>
</dbReference>
<dbReference type="InterPro" id="IPR036388">
    <property type="entry name" value="WH-like_DNA-bd_sf"/>
</dbReference>
<dbReference type="GO" id="GO:0000976">
    <property type="term" value="F:transcription cis-regulatory region binding"/>
    <property type="evidence" value="ECO:0007669"/>
    <property type="project" value="TreeGrafter"/>
</dbReference>
<dbReference type="AlphaFoldDB" id="A0A1G6DCF4"/>
<dbReference type="InterPro" id="IPR000847">
    <property type="entry name" value="LysR_HTH_N"/>
</dbReference>
<evidence type="ECO:0000256" key="3">
    <source>
        <dbReference type="ARBA" id="ARBA00023125"/>
    </source>
</evidence>
<dbReference type="Proteomes" id="UP000199626">
    <property type="component" value="Unassembled WGS sequence"/>
</dbReference>
<dbReference type="PANTHER" id="PTHR30126">
    <property type="entry name" value="HTH-TYPE TRANSCRIPTIONAL REGULATOR"/>
    <property type="match status" value="1"/>
</dbReference>
<dbReference type="Gene3D" id="1.10.10.10">
    <property type="entry name" value="Winged helix-like DNA-binding domain superfamily/Winged helix DNA-binding domain"/>
    <property type="match status" value="1"/>
</dbReference>
<organism evidence="6 7">
    <name type="scientific">Pseudidiomarina indica</name>
    <dbReference type="NCBI Taxonomy" id="1159017"/>
    <lineage>
        <taxon>Bacteria</taxon>
        <taxon>Pseudomonadati</taxon>
        <taxon>Pseudomonadota</taxon>
        <taxon>Gammaproteobacteria</taxon>
        <taxon>Alteromonadales</taxon>
        <taxon>Idiomarinaceae</taxon>
        <taxon>Pseudidiomarina</taxon>
    </lineage>
</organism>
<evidence type="ECO:0000256" key="1">
    <source>
        <dbReference type="ARBA" id="ARBA00009437"/>
    </source>
</evidence>
<dbReference type="SUPFAM" id="SSF46785">
    <property type="entry name" value="Winged helix' DNA-binding domain"/>
    <property type="match status" value="1"/>
</dbReference>
<dbReference type="EMBL" id="FMXN01000009">
    <property type="protein sequence ID" value="SDB42843.1"/>
    <property type="molecule type" value="Genomic_DNA"/>
</dbReference>
<evidence type="ECO:0000259" key="5">
    <source>
        <dbReference type="PROSITE" id="PS50931"/>
    </source>
</evidence>
<dbReference type="PROSITE" id="PS50931">
    <property type="entry name" value="HTH_LYSR"/>
    <property type="match status" value="1"/>
</dbReference>
<dbReference type="STRING" id="1159017.SAMN02927930_01646"/>
<gene>
    <name evidence="6" type="ORF">SAMN02927930_01646</name>
</gene>
<dbReference type="Pfam" id="PF03466">
    <property type="entry name" value="LysR_substrate"/>
    <property type="match status" value="1"/>
</dbReference>
<keyword evidence="3 6" id="KW-0238">DNA-binding</keyword>
<dbReference type="GO" id="GO:0003700">
    <property type="term" value="F:DNA-binding transcription factor activity"/>
    <property type="evidence" value="ECO:0007669"/>
    <property type="project" value="InterPro"/>
</dbReference>